<dbReference type="AlphaFoldDB" id="A0AAU9JEV1"/>
<keyword evidence="2" id="KW-1185">Reference proteome</keyword>
<gene>
    <name evidence="1" type="ORF">BSTOLATCC_MIC35139</name>
</gene>
<proteinExistence type="predicted"/>
<comment type="caution">
    <text evidence="1">The sequence shown here is derived from an EMBL/GenBank/DDBJ whole genome shotgun (WGS) entry which is preliminary data.</text>
</comment>
<protein>
    <submittedName>
        <fullName evidence="1">Uncharacterized protein</fullName>
    </submittedName>
</protein>
<accession>A0AAU9JEV1</accession>
<reference evidence="1" key="1">
    <citation type="submission" date="2021-09" db="EMBL/GenBank/DDBJ databases">
        <authorList>
            <consortium name="AG Swart"/>
            <person name="Singh M."/>
            <person name="Singh A."/>
            <person name="Seah K."/>
            <person name="Emmerich C."/>
        </authorList>
    </citation>
    <scope>NUCLEOTIDE SEQUENCE</scope>
    <source>
        <strain evidence="1">ATCC30299</strain>
    </source>
</reference>
<sequence>MQKESKFSKTLAGSVINFLRSAQPAPFDAILAHLEGVYQSLRNISGAKYKGNDIPRSLRGLSHLKAFKINGDMWSLDEDKAKEYETMKSSLLEKRKKRSRASNKLPSVPSTTKNSKFIYMLEHYSVILKRDPIFSKLFKDSFKKVKGNEQIEECIQKVGSWERLLGMVQGYVITANYFEELKTKMEMNEHNPELEETYRFLLGHLNKIEQLAE</sequence>
<name>A0AAU9JEV1_9CILI</name>
<dbReference type="EMBL" id="CAJZBQ010000035">
    <property type="protein sequence ID" value="CAG9324118.1"/>
    <property type="molecule type" value="Genomic_DNA"/>
</dbReference>
<evidence type="ECO:0000313" key="1">
    <source>
        <dbReference type="EMBL" id="CAG9324118.1"/>
    </source>
</evidence>
<dbReference type="Proteomes" id="UP001162131">
    <property type="component" value="Unassembled WGS sequence"/>
</dbReference>
<organism evidence="1 2">
    <name type="scientific">Blepharisma stoltei</name>
    <dbReference type="NCBI Taxonomy" id="1481888"/>
    <lineage>
        <taxon>Eukaryota</taxon>
        <taxon>Sar</taxon>
        <taxon>Alveolata</taxon>
        <taxon>Ciliophora</taxon>
        <taxon>Postciliodesmatophora</taxon>
        <taxon>Heterotrichea</taxon>
        <taxon>Heterotrichida</taxon>
        <taxon>Blepharismidae</taxon>
        <taxon>Blepharisma</taxon>
    </lineage>
</organism>
<evidence type="ECO:0000313" key="2">
    <source>
        <dbReference type="Proteomes" id="UP001162131"/>
    </source>
</evidence>